<gene>
    <name evidence="3" type="ORF">Osc7112_6542</name>
</gene>
<geneLocation type="plasmid" evidence="3 4">
    <name>pOSC7112.02</name>
</geneLocation>
<evidence type="ECO:0000259" key="2">
    <source>
        <dbReference type="PROSITE" id="PS50268"/>
    </source>
</evidence>
<organism evidence="3 4">
    <name type="scientific">Phormidium nigroviride PCC 7112</name>
    <dbReference type="NCBI Taxonomy" id="179408"/>
    <lineage>
        <taxon>Bacteria</taxon>
        <taxon>Bacillati</taxon>
        <taxon>Cyanobacteriota</taxon>
        <taxon>Cyanophyceae</taxon>
        <taxon>Oscillatoriophycideae</taxon>
        <taxon>Oscillatoriales</taxon>
        <taxon>Oscillatoriaceae</taxon>
        <taxon>Phormidium</taxon>
    </lineage>
</organism>
<dbReference type="GO" id="GO:0016020">
    <property type="term" value="C:membrane"/>
    <property type="evidence" value="ECO:0007669"/>
    <property type="project" value="InterPro"/>
</dbReference>
<dbReference type="InterPro" id="IPR011044">
    <property type="entry name" value="Quino_amine_DH_bsu"/>
</dbReference>
<dbReference type="GO" id="GO:0007156">
    <property type="term" value="P:homophilic cell adhesion via plasma membrane adhesion molecules"/>
    <property type="evidence" value="ECO:0007669"/>
    <property type="project" value="InterPro"/>
</dbReference>
<dbReference type="KEGG" id="oni:Osc7112_6542"/>
<accession>K9VT62</accession>
<keyword evidence="3" id="KW-0614">Plasmid</keyword>
<dbReference type="InterPro" id="IPR013783">
    <property type="entry name" value="Ig-like_fold"/>
</dbReference>
<dbReference type="Pfam" id="PF05345">
    <property type="entry name" value="He_PIG"/>
    <property type="match status" value="6"/>
</dbReference>
<dbReference type="GO" id="GO:0005509">
    <property type="term" value="F:calcium ion binding"/>
    <property type="evidence" value="ECO:0007669"/>
    <property type="project" value="InterPro"/>
</dbReference>
<dbReference type="InterPro" id="IPR050708">
    <property type="entry name" value="T6SS_VgrG/RHS"/>
</dbReference>
<reference evidence="3 4" key="1">
    <citation type="submission" date="2012-05" db="EMBL/GenBank/DDBJ databases">
        <title>Finished plasmid 2 of genome of Oscillatoria sp. PCC 7112.</title>
        <authorList>
            <consortium name="US DOE Joint Genome Institute"/>
            <person name="Gugger M."/>
            <person name="Coursin T."/>
            <person name="Rippka R."/>
            <person name="Tandeau De Marsac N."/>
            <person name="Huntemann M."/>
            <person name="Wei C.-L."/>
            <person name="Han J."/>
            <person name="Detter J.C."/>
            <person name="Han C."/>
            <person name="Tapia R."/>
            <person name="Davenport K."/>
            <person name="Daligault H."/>
            <person name="Erkkila T."/>
            <person name="Gu W."/>
            <person name="Munk A.C.C."/>
            <person name="Teshima H."/>
            <person name="Xu Y."/>
            <person name="Chain P."/>
            <person name="Chen A."/>
            <person name="Krypides N."/>
            <person name="Mavromatis K."/>
            <person name="Markowitz V."/>
            <person name="Szeto E."/>
            <person name="Ivanova N."/>
            <person name="Mikhailova N."/>
            <person name="Ovchinnikova G."/>
            <person name="Pagani I."/>
            <person name="Pati A."/>
            <person name="Goodwin L."/>
            <person name="Peters L."/>
            <person name="Pitluck S."/>
            <person name="Woyke T."/>
            <person name="Kerfeld C."/>
        </authorList>
    </citation>
    <scope>NUCLEOTIDE SEQUENCE [LARGE SCALE GENOMIC DNA]</scope>
    <source>
        <strain evidence="3 4">PCC 7112</strain>
        <plasmid evidence="3 4">pOSC7112.02</plasmid>
    </source>
</reference>
<keyword evidence="4" id="KW-1185">Reference proteome</keyword>
<dbReference type="NCBIfam" id="TIGR01643">
    <property type="entry name" value="YD_repeat_2x"/>
    <property type="match status" value="14"/>
</dbReference>
<feature type="domain" description="Cadherin" evidence="2">
    <location>
        <begin position="48"/>
        <end position="165"/>
    </location>
</feature>
<dbReference type="EMBL" id="CP003616">
    <property type="protein sequence ID" value="AFZ10677.1"/>
    <property type="molecule type" value="Genomic_DNA"/>
</dbReference>
<dbReference type="PANTHER" id="PTHR32305:SF15">
    <property type="entry name" value="PROTEIN RHSA-RELATED"/>
    <property type="match status" value="1"/>
</dbReference>
<dbReference type="HOGENOM" id="CLU_001068_0_0_3"/>
<dbReference type="InterPro" id="IPR015919">
    <property type="entry name" value="Cadherin-like_sf"/>
</dbReference>
<dbReference type="InterPro" id="IPR002126">
    <property type="entry name" value="Cadherin-like_dom"/>
</dbReference>
<dbReference type="InterPro" id="IPR056823">
    <property type="entry name" value="TEN-like_YD-shell"/>
</dbReference>
<dbReference type="InterPro" id="IPR022385">
    <property type="entry name" value="Rhs_assc_core"/>
</dbReference>
<dbReference type="NCBIfam" id="TIGR03696">
    <property type="entry name" value="Rhs_assc_core"/>
    <property type="match status" value="1"/>
</dbReference>
<dbReference type="SUPFAM" id="SSF63829">
    <property type="entry name" value="Calcium-dependent phosphotriesterase"/>
    <property type="match status" value="1"/>
</dbReference>
<evidence type="ECO:0000256" key="1">
    <source>
        <dbReference type="ARBA" id="ARBA00022737"/>
    </source>
</evidence>
<proteinExistence type="predicted"/>
<dbReference type="Pfam" id="PF20148">
    <property type="entry name" value="DUF6531"/>
    <property type="match status" value="1"/>
</dbReference>
<dbReference type="PROSITE" id="PS50268">
    <property type="entry name" value="CADHERIN_2"/>
    <property type="match status" value="2"/>
</dbReference>
<feature type="domain" description="Cadherin" evidence="2">
    <location>
        <begin position="172"/>
        <end position="268"/>
    </location>
</feature>
<evidence type="ECO:0000313" key="4">
    <source>
        <dbReference type="Proteomes" id="UP000010478"/>
    </source>
</evidence>
<dbReference type="RefSeq" id="WP_015179653.1">
    <property type="nucleotide sequence ID" value="NC_019730.1"/>
</dbReference>
<name>K9VT62_9CYAN</name>
<keyword evidence="1" id="KW-0677">Repeat</keyword>
<dbReference type="PANTHER" id="PTHR32305">
    <property type="match status" value="1"/>
</dbReference>
<dbReference type="Proteomes" id="UP000010478">
    <property type="component" value="Plasmid pOSC7112.02"/>
</dbReference>
<dbReference type="InterPro" id="IPR045351">
    <property type="entry name" value="DUF6531"/>
</dbReference>
<dbReference type="SUPFAM" id="SSF50969">
    <property type="entry name" value="YVTN repeat-like/Quinoprotein amine dehydrogenase"/>
    <property type="match status" value="1"/>
</dbReference>
<dbReference type="PATRIC" id="fig|179408.3.peg.7830"/>
<dbReference type="InterPro" id="IPR031325">
    <property type="entry name" value="RHS_repeat"/>
</dbReference>
<dbReference type="Gene3D" id="2.180.10.10">
    <property type="entry name" value="RHS repeat-associated core"/>
    <property type="match status" value="4"/>
</dbReference>
<protein>
    <submittedName>
        <fullName evidence="3">RHS repeat-associated core domain protein</fullName>
    </submittedName>
</protein>
<dbReference type="OrthoDB" id="435450at2"/>
<dbReference type="SUPFAM" id="SSF49313">
    <property type="entry name" value="Cadherin-like"/>
    <property type="match status" value="7"/>
</dbReference>
<dbReference type="Gene3D" id="2.60.40.10">
    <property type="entry name" value="Immunoglobulins"/>
    <property type="match status" value="6"/>
</dbReference>
<sequence length="2320" mass="252526">MAVAPNGTISWRPPLNSVGIHDIIVRVNDGRGGTDLQAFKIEVTPGNNAPVFTSQLPQNINPAVNQPFQYQAKAVDLDGDTITYSIIPNTSKPVTPTNATINPTTGVVNWTPTTAQQGGAFNWAYAGEVEPWEILIKATDNKGGEAFQRIELTVSPAAPNRPPSITSTPRTNTRLGKTYFYQVEAKDPDGNPLTYTLLNPPNGMAFATPASTPAGMTFQEGLISWTPGVSQQGTYPITVRVSDGLGGLATQTFNLIADNVASNRAPSIDSTPAEQITNLAKLYQYNLTGSDADGDRLLWSLDKAPSGMVVDAQSGALRWQPNAEQVGEHTVSVRTIDGNGGYAVQEFSLTVRGINTPPAVVSTPPSKAAVNQVYAYTVVATDTENDPLTFSLNKYPVGMAIDSNGKIQWTPNANQIGQHSVEVAVTDKQGAIATQTFTVTAGTTAINLPPAITSTPVFTASPERPYTYQVQATDADGTISQYQLLQSPPGMTINSATGAITWNNPTAGNHQIVVGALDNSGTGAAQGFELIARANSPAVVPTIPIQSVSPGSSYRLDLKATDANGDLLTFALIQSPPGMTVDEFGRISWKPTAANIGNHPVEVKVTDTFGESVTVSYNLSVVADTVAPKVSLIASNNTVDVGDYVTFTVNAVDNVKVESLGLTINGTPVVLDAQGQANVKLNNLGSITAVATALDAAGNVGTATASVAAIDTSDVNAPTINISLESDAEITAPVNIVGTISDSNLAYYTLEVAPVGGGQIPGDGGGFKEVYRGTTAVSNGTIATFDPTVLANGAYVLKFTAFDTNGNGSTTERTVNVSGDLKLGNFRLSFTDLTVPVAGIPINVTRTYDSLNANKGDDFGYGWRMEFRDTDLKTSLKADPIYEELGINTAAFDSKTKVFITLPGGKRETFTFKPTPSHLNQYLGAAGPGAAMYKPAFESQKGSTMTLTVKDANLIRNEYGEYYGVNGQPFNPENPAFGRVYVLTTKEGIVYEIDAASGDLLTATDANGNKLTFSDAGIASSTGKSVTFERDAAGRIVGVVDPDGKKVKYEYDAKGDLVAVKDRENNTTRFVYGDEDRPHFLTEVIDSLGRSGVKTEYDEQGRLKQMVDANGSAVELVYDPNNSLQKVKDVFGKETTYVYDSRGNVLTEIDPLGKRVDRTYDADNNVLSETVITSELNAAGTSVEVRSKTEWTYDAKGNKLSEKDPLGNITRWTYNSRGQVLTETDALGNAASYTYSPSGNLLTTKDAAGNVSKFSYDMRGNLLTLTDATNKVTSFTYDAAGNVLSVKDAIGNTTTYTYDSSGNRKTETRTVTTPSGVQTLVTKSDYDSNGKVTKVTDAENKVTEYKYDANGNQIAVIDARNNKTEYRYDSSCQLVETIYPDNTLGNPADNPRTINIYDKGGRLRATIDSDKHATHYNYDDAERLVETIYQDKIDTLAQLVSVLAPGQTPATIDWTQVIYPDIAPAFLSDNPRSKTEYYKNGDVKAEIDERGNRTEYRYDNNGRLVEVIYPDDTPNNLTDNPRTKTEYDYAGRTVATIDAKGRITRYEYDNLGRLVKTIYPDATPNNLLDNPTSKTEYDSLGRRISATDAAGKTVKYEYDALGRLTAVVQTLNQAGTNPINLRTEYGYDEAGRLIWQEDAKDNRTEFEYDKNGRRVAVELPLTQRSVTTYDEVGNVKTVTDFNGNTVTYGYDAENRLTSKQFSVIGESPVTFTYTSSGQIKTVVKGQETTVFNYDELGRLVSRIDPDGPYLASGATIEYEYDAAGNRTSVRTPVGLSQYEYDEQNRLEKVIDPDLAVTSYFYDAEGNLERTELPNEVVETRTYDELNRLKLLTYQRNNATLQSFDYTLDPVGHRRVVTEQNGRKVEYEYDDLYRLTKETITDTVNGSRTISYGYDAVGNRLTKTDSVGGVTSYVDDDNDRLLKEELRQNGGLVKTTEYRYDANGNTTRKIENGTQETVYTWNQEKRLVGVQTPTGENISYAYDADGVRVSKTVNGVTPEYLVDKNRDYAQVLEKRVNDVLSASYVYGLDLISQERGNVDSYYLVDGLGSTRGLANASGAMTDTYTYDAFGNLIASAGGTANDYLFAGEQFDPSLGDYYLRQRYYDTDTGRFTRRDTYEGSFEDPMSLHKYLYGNANPVTYTDPTGLFSAGEAQAAADIANTLAGIQWESGSYLIGATIENNDSFPLDDYYILTFPGGANFNERVVDFFENFAPHDYVIRFLVYGGTLPIPKKLLGKILQTMPSWYRGPRRVPIVGNSSKYTAPLSALSFMFFDNAQWNRSPVRIFGSNKILRTIGRASSILRTGLAIADTALLIKYLIETS</sequence>
<dbReference type="InterPro" id="IPR006530">
    <property type="entry name" value="YD"/>
</dbReference>
<dbReference type="Pfam" id="PF05593">
    <property type="entry name" value="RHS_repeat"/>
    <property type="match status" value="7"/>
</dbReference>
<evidence type="ECO:0000313" key="3">
    <source>
        <dbReference type="EMBL" id="AFZ10677.1"/>
    </source>
</evidence>
<dbReference type="Pfam" id="PF25023">
    <property type="entry name" value="TEN_YD-shell"/>
    <property type="match status" value="3"/>
</dbReference>